<feature type="domain" description="PAS" evidence="15">
    <location>
        <begin position="346"/>
        <end position="417"/>
    </location>
</feature>
<dbReference type="Pfam" id="PF00990">
    <property type="entry name" value="GGDEF"/>
    <property type="match status" value="1"/>
</dbReference>
<evidence type="ECO:0000256" key="6">
    <source>
        <dbReference type="ARBA" id="ARBA00022741"/>
    </source>
</evidence>
<evidence type="ECO:0000256" key="14">
    <source>
        <dbReference type="SAM" id="Phobius"/>
    </source>
</evidence>
<dbReference type="NCBIfam" id="TIGR00229">
    <property type="entry name" value="sensory_box"/>
    <property type="match status" value="3"/>
</dbReference>
<dbReference type="InterPro" id="IPR029787">
    <property type="entry name" value="Nucleotide_cyclase"/>
</dbReference>
<organism evidence="19 20">
    <name type="scientific">Paenibacillus lycopersici</name>
    <dbReference type="NCBI Taxonomy" id="2704462"/>
    <lineage>
        <taxon>Bacteria</taxon>
        <taxon>Bacillati</taxon>
        <taxon>Bacillota</taxon>
        <taxon>Bacilli</taxon>
        <taxon>Bacillales</taxon>
        <taxon>Paenibacillaceae</taxon>
        <taxon>Paenibacillus</taxon>
    </lineage>
</organism>
<dbReference type="InterPro" id="IPR003660">
    <property type="entry name" value="HAMP_dom"/>
</dbReference>
<keyword evidence="11 14" id="KW-0472">Membrane</keyword>
<gene>
    <name evidence="19" type="ORF">GXP70_20620</name>
</gene>
<evidence type="ECO:0000256" key="1">
    <source>
        <dbReference type="ARBA" id="ARBA00004651"/>
    </source>
</evidence>
<evidence type="ECO:0000256" key="13">
    <source>
        <dbReference type="SAM" id="MobiDB-lite"/>
    </source>
</evidence>
<keyword evidence="20" id="KW-1185">Reference proteome</keyword>
<keyword evidence="5 14" id="KW-0812">Transmembrane</keyword>
<keyword evidence="4" id="KW-0808">Transferase</keyword>
<evidence type="ECO:0000313" key="20">
    <source>
        <dbReference type="Proteomes" id="UP000476064"/>
    </source>
</evidence>
<dbReference type="InterPro" id="IPR013656">
    <property type="entry name" value="PAS_4"/>
</dbReference>
<keyword evidence="8" id="KW-0067">ATP-binding</keyword>
<dbReference type="InterPro" id="IPR035965">
    <property type="entry name" value="PAS-like_dom_sf"/>
</dbReference>
<dbReference type="PANTHER" id="PTHR44757:SF2">
    <property type="entry name" value="BIOFILM ARCHITECTURE MAINTENANCE PROTEIN MBAA"/>
    <property type="match status" value="1"/>
</dbReference>
<evidence type="ECO:0000256" key="2">
    <source>
        <dbReference type="ARBA" id="ARBA00022475"/>
    </source>
</evidence>
<evidence type="ECO:0000259" key="16">
    <source>
        <dbReference type="PROSITE" id="PS50113"/>
    </source>
</evidence>
<feature type="domain" description="GGDEF" evidence="18">
    <location>
        <begin position="887"/>
        <end position="1023"/>
    </location>
</feature>
<feature type="domain" description="PAC" evidence="16">
    <location>
        <begin position="796"/>
        <end position="848"/>
    </location>
</feature>
<dbReference type="Proteomes" id="UP000476064">
    <property type="component" value="Chromosome"/>
</dbReference>
<dbReference type="Pfam" id="PF00989">
    <property type="entry name" value="PAS"/>
    <property type="match status" value="1"/>
</dbReference>
<dbReference type="PANTHER" id="PTHR44757">
    <property type="entry name" value="DIGUANYLATE CYCLASE DGCP"/>
    <property type="match status" value="1"/>
</dbReference>
<keyword evidence="6" id="KW-0547">Nucleotide-binding</keyword>
<dbReference type="PROSITE" id="PS51257">
    <property type="entry name" value="PROKAR_LIPOPROTEIN"/>
    <property type="match status" value="1"/>
</dbReference>
<feature type="transmembrane region" description="Helical" evidence="14">
    <location>
        <begin position="140"/>
        <end position="162"/>
    </location>
</feature>
<dbReference type="InterPro" id="IPR000700">
    <property type="entry name" value="PAS-assoc_C"/>
</dbReference>
<dbReference type="Gene3D" id="3.30.450.20">
    <property type="entry name" value="PAS domain"/>
    <property type="match status" value="5"/>
</dbReference>
<sequence length="1049" mass="117375">MNGRLRALVLVFVLIVGFACTAIFSVVETMHQKRDIYRQLDQTIQLQRQFIDKWLDSRMSDIRIIADDAAANKGDLKHLEQLIGIITSQHSEFRSISFIHPDGMSLTGINARDRSYFKLAMEGKASISDVIRSRMDGKQIIVFAAPVIGGAGSSIGVILGTVELTTIEQLMRQFTYGERGQTYIVDRQGTLITGEGSGGEQPVKIRPALMDQALNGVKSKRAYDDYRGIPVYGVYNWAKNGSWLIVGEAARQDVLASLYTEITYAGLIILLSMVLAALVMLRVSKRIAAPVNHLLRGVRKVKEGGYDYRIHPAVLDSTTMEFQQLGAAFNAMSDTIEERTEALRTERNFASSIVDTAQSLIVVLDKEGRILRFNRSCEQATGYSFDEVRNASLFEKLVPEDEHAALQSFFQCLLTTGSGTVYENHWRTRTGETRLIAWSNTIVREPRGDIMRIIGIGTDITEQRKVERELRESEERFRLIVGSMEEIVATFDSELILTGIYGRTMDDYAVHNGAPLRGMTLHELMQPEDASLHEDAQRLALREKTTVIDWSMYMPDGAERSYQTSYSAFRDNAGDIKGVISVSREITQLKEAEAAYRETQERMNGILESITDAFIALNTDWTFAYVNSEAKRKLSRRHAEIMGRHLLEVLPEIRETAIYEHCRLAMEEQLPYSVEGYMPFLDAWYEVHIYPSRDGLSIYFQDVSVRKELEQTAAESQMRLATIIETVPSGIIVVGKDGRIAMANRMAETIFGMDKETIVSRKYDDRIWELYDMDGRFLPVEAFPVSIARRTGLAVTNVEYMYKRPDGERAIISCNCSPLFDAEGNLNSVLVALSDITGRVAIQSALQAANEELQKLSALDGLTGIFNRRYFNEQLRAEWSRHALQQETLSLILLDIDCFKAYNDAYGHLGGDTCLKTTAALIRSSLHAPNRFVARYGGEEFAVVLPGTSLEEAAALAESLRRRIERKEIEHANSKVSRFVTISLGVASVVPAPGSDEESLVSAADECLYEAKRKRNRVVVQSEHEHAAHAGTRGIPGEDGGDGLAGILT</sequence>
<feature type="domain" description="PAS" evidence="15">
    <location>
        <begin position="716"/>
        <end position="774"/>
    </location>
</feature>
<dbReference type="InterPro" id="IPR001610">
    <property type="entry name" value="PAC"/>
</dbReference>
<dbReference type="GO" id="GO:0005524">
    <property type="term" value="F:ATP binding"/>
    <property type="evidence" value="ECO:0007669"/>
    <property type="project" value="UniProtKB-KW"/>
</dbReference>
<keyword evidence="10" id="KW-0902">Two-component regulatory system</keyword>
<dbReference type="InterPro" id="IPR052155">
    <property type="entry name" value="Biofilm_reg_signaling"/>
</dbReference>
<dbReference type="InterPro" id="IPR033479">
    <property type="entry name" value="dCache_1"/>
</dbReference>
<dbReference type="CDD" id="cd00130">
    <property type="entry name" value="PAS"/>
    <property type="match status" value="4"/>
</dbReference>
<dbReference type="Gene3D" id="3.30.70.270">
    <property type="match status" value="1"/>
</dbReference>
<dbReference type="CDD" id="cd12914">
    <property type="entry name" value="PDC1_DGC_like"/>
    <property type="match status" value="1"/>
</dbReference>
<dbReference type="Pfam" id="PF02743">
    <property type="entry name" value="dCache_1"/>
    <property type="match status" value="1"/>
</dbReference>
<dbReference type="SUPFAM" id="SSF103190">
    <property type="entry name" value="Sensory domain-like"/>
    <property type="match status" value="1"/>
</dbReference>
<protein>
    <submittedName>
        <fullName evidence="19">PAS domain-containing protein</fullName>
    </submittedName>
</protein>
<feature type="region of interest" description="Disordered" evidence="13">
    <location>
        <begin position="1021"/>
        <end position="1049"/>
    </location>
</feature>
<dbReference type="SUPFAM" id="SSF55785">
    <property type="entry name" value="PYP-like sensor domain (PAS domain)"/>
    <property type="match status" value="4"/>
</dbReference>
<dbReference type="RefSeq" id="WP_162358580.1">
    <property type="nucleotide sequence ID" value="NZ_CP048209.1"/>
</dbReference>
<feature type="transmembrane region" description="Helical" evidence="14">
    <location>
        <begin position="6"/>
        <end position="27"/>
    </location>
</feature>
<dbReference type="InterPro" id="IPR000160">
    <property type="entry name" value="GGDEF_dom"/>
</dbReference>
<dbReference type="GO" id="GO:0000160">
    <property type="term" value="P:phosphorelay signal transduction system"/>
    <property type="evidence" value="ECO:0007669"/>
    <property type="project" value="UniProtKB-KW"/>
</dbReference>
<dbReference type="SMART" id="SM00304">
    <property type="entry name" value="HAMP"/>
    <property type="match status" value="1"/>
</dbReference>
<dbReference type="FunFam" id="3.30.70.270:FF:000001">
    <property type="entry name" value="Diguanylate cyclase domain protein"/>
    <property type="match status" value="1"/>
</dbReference>
<feature type="domain" description="PAC" evidence="16">
    <location>
        <begin position="546"/>
        <end position="598"/>
    </location>
</feature>
<evidence type="ECO:0000256" key="5">
    <source>
        <dbReference type="ARBA" id="ARBA00022692"/>
    </source>
</evidence>
<feature type="domain" description="PAS" evidence="15">
    <location>
        <begin position="599"/>
        <end position="669"/>
    </location>
</feature>
<dbReference type="PROSITE" id="PS50885">
    <property type="entry name" value="HAMP"/>
    <property type="match status" value="1"/>
</dbReference>
<dbReference type="CDD" id="cd01949">
    <property type="entry name" value="GGDEF"/>
    <property type="match status" value="1"/>
</dbReference>
<dbReference type="InterPro" id="IPR013767">
    <property type="entry name" value="PAS_fold"/>
</dbReference>
<evidence type="ECO:0000256" key="10">
    <source>
        <dbReference type="ARBA" id="ARBA00023012"/>
    </source>
</evidence>
<dbReference type="SUPFAM" id="SSF55073">
    <property type="entry name" value="Nucleotide cyclase"/>
    <property type="match status" value="1"/>
</dbReference>
<dbReference type="Pfam" id="PF13426">
    <property type="entry name" value="PAS_9"/>
    <property type="match status" value="1"/>
</dbReference>
<dbReference type="SMART" id="SM00091">
    <property type="entry name" value="PAS"/>
    <property type="match status" value="4"/>
</dbReference>
<dbReference type="SMART" id="SM00086">
    <property type="entry name" value="PAC"/>
    <property type="match status" value="3"/>
</dbReference>
<evidence type="ECO:0000256" key="12">
    <source>
        <dbReference type="SAM" id="Coils"/>
    </source>
</evidence>
<dbReference type="AlphaFoldDB" id="A0A6C0FYG5"/>
<evidence type="ECO:0000259" key="18">
    <source>
        <dbReference type="PROSITE" id="PS50887"/>
    </source>
</evidence>
<evidence type="ECO:0000313" key="19">
    <source>
        <dbReference type="EMBL" id="QHT62146.1"/>
    </source>
</evidence>
<dbReference type="CDD" id="cd18774">
    <property type="entry name" value="PDC2_HK_sensor"/>
    <property type="match status" value="1"/>
</dbReference>
<dbReference type="Pfam" id="PF08448">
    <property type="entry name" value="PAS_4"/>
    <property type="match status" value="2"/>
</dbReference>
<keyword evidence="2" id="KW-1003">Cell membrane</keyword>
<reference evidence="19 20" key="1">
    <citation type="submission" date="2020-01" db="EMBL/GenBank/DDBJ databases">
        <title>Paenibacillus sp. nov., isolated from tomato rhizosphere.</title>
        <authorList>
            <person name="Weon H.-Y."/>
            <person name="Lee S.A."/>
        </authorList>
    </citation>
    <scope>NUCLEOTIDE SEQUENCE [LARGE SCALE GENOMIC DNA]</scope>
    <source>
        <strain evidence="19 20">12200R-189</strain>
    </source>
</reference>
<keyword evidence="12" id="KW-0175">Coiled coil</keyword>
<dbReference type="SMART" id="SM00267">
    <property type="entry name" value="GGDEF"/>
    <property type="match status" value="1"/>
</dbReference>
<feature type="coiled-coil region" evidence="12">
    <location>
        <begin position="582"/>
        <end position="609"/>
    </location>
</feature>
<keyword evidence="7" id="KW-0418">Kinase</keyword>
<comment type="subcellular location">
    <subcellularLocation>
        <location evidence="1">Cell membrane</location>
        <topology evidence="1">Multi-pass membrane protein</topology>
    </subcellularLocation>
</comment>
<dbReference type="NCBIfam" id="TIGR00254">
    <property type="entry name" value="GGDEF"/>
    <property type="match status" value="1"/>
</dbReference>
<dbReference type="GO" id="GO:0006355">
    <property type="term" value="P:regulation of DNA-templated transcription"/>
    <property type="evidence" value="ECO:0007669"/>
    <property type="project" value="InterPro"/>
</dbReference>
<dbReference type="InterPro" id="IPR000014">
    <property type="entry name" value="PAS"/>
</dbReference>
<evidence type="ECO:0000256" key="8">
    <source>
        <dbReference type="ARBA" id="ARBA00022840"/>
    </source>
</evidence>
<evidence type="ECO:0000256" key="3">
    <source>
        <dbReference type="ARBA" id="ARBA00022553"/>
    </source>
</evidence>
<evidence type="ECO:0000259" key="15">
    <source>
        <dbReference type="PROSITE" id="PS50112"/>
    </source>
</evidence>
<evidence type="ECO:0000256" key="7">
    <source>
        <dbReference type="ARBA" id="ARBA00022777"/>
    </source>
</evidence>
<keyword evidence="3" id="KW-0597">Phosphoprotein</keyword>
<dbReference type="KEGG" id="plyc:GXP70_20620"/>
<evidence type="ECO:0000256" key="4">
    <source>
        <dbReference type="ARBA" id="ARBA00022679"/>
    </source>
</evidence>
<dbReference type="GO" id="GO:0016301">
    <property type="term" value="F:kinase activity"/>
    <property type="evidence" value="ECO:0007669"/>
    <property type="project" value="UniProtKB-KW"/>
</dbReference>
<dbReference type="Gene3D" id="6.10.340.10">
    <property type="match status" value="1"/>
</dbReference>
<accession>A0A6C0FYG5</accession>
<dbReference type="InterPro" id="IPR043128">
    <property type="entry name" value="Rev_trsase/Diguanyl_cyclase"/>
</dbReference>
<feature type="domain" description="PAC" evidence="16">
    <location>
        <begin position="420"/>
        <end position="472"/>
    </location>
</feature>
<dbReference type="CDD" id="cd06225">
    <property type="entry name" value="HAMP"/>
    <property type="match status" value="1"/>
</dbReference>
<dbReference type="EMBL" id="CP048209">
    <property type="protein sequence ID" value="QHT62146.1"/>
    <property type="molecule type" value="Genomic_DNA"/>
</dbReference>
<dbReference type="Pfam" id="PF00672">
    <property type="entry name" value="HAMP"/>
    <property type="match status" value="1"/>
</dbReference>
<keyword evidence="9 14" id="KW-1133">Transmembrane helix</keyword>
<dbReference type="PROSITE" id="PS50113">
    <property type="entry name" value="PAC"/>
    <property type="match status" value="3"/>
</dbReference>
<proteinExistence type="predicted"/>
<dbReference type="GO" id="GO:0005886">
    <property type="term" value="C:plasma membrane"/>
    <property type="evidence" value="ECO:0007669"/>
    <property type="project" value="UniProtKB-SubCell"/>
</dbReference>
<name>A0A6C0FYG5_9BACL</name>
<evidence type="ECO:0000256" key="9">
    <source>
        <dbReference type="ARBA" id="ARBA00022989"/>
    </source>
</evidence>
<dbReference type="InterPro" id="IPR029151">
    <property type="entry name" value="Sensor-like_sf"/>
</dbReference>
<evidence type="ECO:0000256" key="11">
    <source>
        <dbReference type="ARBA" id="ARBA00023136"/>
    </source>
</evidence>
<feature type="domain" description="HAMP" evidence="17">
    <location>
        <begin position="285"/>
        <end position="341"/>
    </location>
</feature>
<dbReference type="PROSITE" id="PS50112">
    <property type="entry name" value="PAS"/>
    <property type="match status" value="3"/>
</dbReference>
<evidence type="ECO:0000259" key="17">
    <source>
        <dbReference type="PROSITE" id="PS50885"/>
    </source>
</evidence>
<dbReference type="PROSITE" id="PS50887">
    <property type="entry name" value="GGDEF"/>
    <property type="match status" value="1"/>
</dbReference>